<organism evidence="2 3">
    <name type="scientific">Archaeoglobus fulgidus</name>
    <dbReference type="NCBI Taxonomy" id="2234"/>
    <lineage>
        <taxon>Archaea</taxon>
        <taxon>Methanobacteriati</taxon>
        <taxon>Methanobacteriota</taxon>
        <taxon>Archaeoglobi</taxon>
        <taxon>Archaeoglobales</taxon>
        <taxon>Archaeoglobaceae</taxon>
        <taxon>Archaeoglobus</taxon>
    </lineage>
</organism>
<sequence>MLRKKLLKILSVLTLFIFFQYVAKFGILESLALSIVYVLLMEILRDLEILAEKRVTYKLSSTEVTKYVVSEASIFVTSLAITFLLGGEILDGLAFGFFFLVYLQWFYNEAEMERVFNDFPTFPKIFLIYRFAITLFGSTICFYRFVFGDVLKSIVAGILTFALFLSQRALNLEYVTSGKFVRSVSNPQWYFRRVKHFILSAPAMGVGATAGYIAARSAEIESIIETVCWTFRAFLLLTIVVVCILTLGSWLGLKVHKKA</sequence>
<keyword evidence="1" id="KW-1133">Transmembrane helix</keyword>
<feature type="transmembrane region" description="Helical" evidence="1">
    <location>
        <begin position="196"/>
        <end position="214"/>
    </location>
</feature>
<dbReference type="PATRIC" id="fig|2234.6.peg.712"/>
<feature type="transmembrane region" description="Helical" evidence="1">
    <location>
        <begin position="74"/>
        <end position="107"/>
    </location>
</feature>
<feature type="transmembrane region" description="Helical" evidence="1">
    <location>
        <begin position="127"/>
        <end position="147"/>
    </location>
</feature>
<feature type="transmembrane region" description="Helical" evidence="1">
    <location>
        <begin position="153"/>
        <end position="175"/>
    </location>
</feature>
<accession>A0A101DC33</accession>
<name>A0A101DC33_ARCFL</name>
<dbReference type="EMBL" id="LGEQ01000048">
    <property type="protein sequence ID" value="KUJ92807.1"/>
    <property type="molecule type" value="Genomic_DNA"/>
</dbReference>
<dbReference type="AlphaFoldDB" id="A0A101DC33"/>
<evidence type="ECO:0000256" key="1">
    <source>
        <dbReference type="SAM" id="Phobius"/>
    </source>
</evidence>
<proteinExistence type="predicted"/>
<keyword evidence="1" id="KW-0472">Membrane</keyword>
<dbReference type="Proteomes" id="UP000054307">
    <property type="component" value="Unassembled WGS sequence"/>
</dbReference>
<evidence type="ECO:0000313" key="2">
    <source>
        <dbReference type="EMBL" id="KUJ92807.1"/>
    </source>
</evidence>
<keyword evidence="1" id="KW-0812">Transmembrane</keyword>
<dbReference type="SMR" id="A0A101DC33"/>
<comment type="caution">
    <text evidence="2">The sequence shown here is derived from an EMBL/GenBank/DDBJ whole genome shotgun (WGS) entry which is preliminary data.</text>
</comment>
<feature type="transmembrane region" description="Helical" evidence="1">
    <location>
        <begin position="12"/>
        <end position="40"/>
    </location>
</feature>
<gene>
    <name evidence="2" type="ORF">XD40_2001</name>
</gene>
<reference evidence="3" key="1">
    <citation type="journal article" date="2015" name="MBio">
        <title>Genome-Resolved Metagenomic Analysis Reveals Roles for Candidate Phyla and Other Microbial Community Members in Biogeochemical Transformations in Oil Reservoirs.</title>
        <authorList>
            <person name="Hu P."/>
            <person name="Tom L."/>
            <person name="Singh A."/>
            <person name="Thomas B.C."/>
            <person name="Baker B.J."/>
            <person name="Piceno Y.M."/>
            <person name="Andersen G.L."/>
            <person name="Banfield J.F."/>
        </authorList>
    </citation>
    <scope>NUCLEOTIDE SEQUENCE [LARGE SCALE GENOMIC DNA]</scope>
</reference>
<protein>
    <submittedName>
        <fullName evidence="2">Uncharacterized protein</fullName>
    </submittedName>
</protein>
<evidence type="ECO:0000313" key="3">
    <source>
        <dbReference type="Proteomes" id="UP000054307"/>
    </source>
</evidence>
<feature type="transmembrane region" description="Helical" evidence="1">
    <location>
        <begin position="234"/>
        <end position="253"/>
    </location>
</feature>